<name>A0A6C0CYV8_9ZZZZ</name>
<keyword evidence="1" id="KW-0175">Coiled coil</keyword>
<feature type="coiled-coil region" evidence="1">
    <location>
        <begin position="43"/>
        <end position="89"/>
    </location>
</feature>
<accession>A0A6C0CYV8</accession>
<organism evidence="3">
    <name type="scientific">viral metagenome</name>
    <dbReference type="NCBI Taxonomy" id="1070528"/>
    <lineage>
        <taxon>unclassified sequences</taxon>
        <taxon>metagenomes</taxon>
        <taxon>organismal metagenomes</taxon>
    </lineage>
</organism>
<feature type="region of interest" description="Disordered" evidence="2">
    <location>
        <begin position="1"/>
        <end position="37"/>
    </location>
</feature>
<reference evidence="3" key="1">
    <citation type="journal article" date="2020" name="Nature">
        <title>Giant virus diversity and host interactions through global metagenomics.</title>
        <authorList>
            <person name="Schulz F."/>
            <person name="Roux S."/>
            <person name="Paez-Espino D."/>
            <person name="Jungbluth S."/>
            <person name="Walsh D.A."/>
            <person name="Denef V.J."/>
            <person name="McMahon K.D."/>
            <person name="Konstantinidis K.T."/>
            <person name="Eloe-Fadrosh E.A."/>
            <person name="Kyrpides N.C."/>
            <person name="Woyke T."/>
        </authorList>
    </citation>
    <scope>NUCLEOTIDE SEQUENCE</scope>
    <source>
        <strain evidence="3">GVMAG-M-3300023109-53</strain>
    </source>
</reference>
<protein>
    <submittedName>
        <fullName evidence="3">Uncharacterized protein</fullName>
    </submittedName>
</protein>
<dbReference type="EMBL" id="MN739502">
    <property type="protein sequence ID" value="QHT08869.1"/>
    <property type="molecule type" value="Genomic_DNA"/>
</dbReference>
<feature type="coiled-coil region" evidence="1">
    <location>
        <begin position="238"/>
        <end position="272"/>
    </location>
</feature>
<feature type="compositionally biased region" description="Basic and acidic residues" evidence="2">
    <location>
        <begin position="27"/>
        <end position="37"/>
    </location>
</feature>
<proteinExistence type="predicted"/>
<evidence type="ECO:0000256" key="2">
    <source>
        <dbReference type="SAM" id="MobiDB-lite"/>
    </source>
</evidence>
<evidence type="ECO:0000256" key="1">
    <source>
        <dbReference type="SAM" id="Coils"/>
    </source>
</evidence>
<sequence>MGRFDSLKDNHFNSNNEKNNKKRNNKREKESKIKKEIPERFKMENLENNLDKVKYDRNEQVNKREIIKKEKKVEQIQAKQIQVEQIQVEQIQVEEPKKESEWIKRIKKTEEKTIPLTDINNPIYWDGPIWNGPIYLKGDKIGEKWTKYIDDANKLSSSIIIPNLKTKWSRDGLNWYNSYDETFSPEHLQAIEDYKWEKEMEKFRIRNMELHEKRREESERNYWETGEIDSFMWAEIEHEKYEKYCAALEKEWEEAEKALAEEEKEEEYLEEEED</sequence>
<evidence type="ECO:0000313" key="3">
    <source>
        <dbReference type="EMBL" id="QHT08869.1"/>
    </source>
</evidence>
<dbReference type="AlphaFoldDB" id="A0A6C0CYV8"/>
<feature type="compositionally biased region" description="Basic and acidic residues" evidence="2">
    <location>
        <begin position="1"/>
        <end position="11"/>
    </location>
</feature>